<accession>A0A6A6PDX6</accession>
<feature type="region of interest" description="Disordered" evidence="1">
    <location>
        <begin position="95"/>
        <end position="129"/>
    </location>
</feature>
<evidence type="ECO:0000256" key="1">
    <source>
        <dbReference type="SAM" id="MobiDB-lite"/>
    </source>
</evidence>
<reference evidence="3" key="1">
    <citation type="journal article" date="2020" name="Stud. Mycol.">
        <title>101 Dothideomycetes genomes: a test case for predicting lifestyles and emergence of pathogens.</title>
        <authorList>
            <person name="Haridas S."/>
            <person name="Albert R."/>
            <person name="Binder M."/>
            <person name="Bloem J."/>
            <person name="Labutti K."/>
            <person name="Salamov A."/>
            <person name="Andreopoulos B."/>
            <person name="Baker S."/>
            <person name="Barry K."/>
            <person name="Bills G."/>
            <person name="Bluhm B."/>
            <person name="Cannon C."/>
            <person name="Castanera R."/>
            <person name="Culley D."/>
            <person name="Daum C."/>
            <person name="Ezra D."/>
            <person name="Gonzalez J."/>
            <person name="Henrissat B."/>
            <person name="Kuo A."/>
            <person name="Liang C."/>
            <person name="Lipzen A."/>
            <person name="Lutzoni F."/>
            <person name="Magnuson J."/>
            <person name="Mondo S."/>
            <person name="Nolan M."/>
            <person name="Ohm R."/>
            <person name="Pangilinan J."/>
            <person name="Park H.-J."/>
            <person name="Ramirez L."/>
            <person name="Alfaro M."/>
            <person name="Sun H."/>
            <person name="Tritt A."/>
            <person name="Yoshinaga Y."/>
            <person name="Zwiers L.-H."/>
            <person name="Turgeon B."/>
            <person name="Goodwin S."/>
            <person name="Spatafora J."/>
            <person name="Crous P."/>
            <person name="Grigoriev I."/>
        </authorList>
    </citation>
    <scope>NUCLEOTIDE SEQUENCE</scope>
    <source>
        <strain evidence="3">ATCC 16933</strain>
    </source>
</reference>
<evidence type="ECO:0000313" key="4">
    <source>
        <dbReference type="Proteomes" id="UP000799766"/>
    </source>
</evidence>
<dbReference type="InterPro" id="IPR036361">
    <property type="entry name" value="SAP_dom_sf"/>
</dbReference>
<protein>
    <recommendedName>
        <fullName evidence="2">SAP domain-containing protein</fullName>
    </recommendedName>
</protein>
<feature type="compositionally biased region" description="Polar residues" evidence="1">
    <location>
        <begin position="1"/>
        <end position="10"/>
    </location>
</feature>
<dbReference type="SUPFAM" id="SSF68906">
    <property type="entry name" value="SAP domain"/>
    <property type="match status" value="1"/>
</dbReference>
<dbReference type="SMART" id="SM00513">
    <property type="entry name" value="SAP"/>
    <property type="match status" value="1"/>
</dbReference>
<feature type="domain" description="SAP" evidence="2">
    <location>
        <begin position="54"/>
        <end position="88"/>
    </location>
</feature>
<feature type="region of interest" description="Disordered" evidence="1">
    <location>
        <begin position="1"/>
        <end position="26"/>
    </location>
</feature>
<dbReference type="InterPro" id="IPR003034">
    <property type="entry name" value="SAP_dom"/>
</dbReference>
<evidence type="ECO:0000259" key="2">
    <source>
        <dbReference type="SMART" id="SM00513"/>
    </source>
</evidence>
<dbReference type="AlphaFoldDB" id="A0A6A6PDX6"/>
<organism evidence="3 4">
    <name type="scientific">Lineolata rhizophorae</name>
    <dbReference type="NCBI Taxonomy" id="578093"/>
    <lineage>
        <taxon>Eukaryota</taxon>
        <taxon>Fungi</taxon>
        <taxon>Dikarya</taxon>
        <taxon>Ascomycota</taxon>
        <taxon>Pezizomycotina</taxon>
        <taxon>Dothideomycetes</taxon>
        <taxon>Dothideomycetes incertae sedis</taxon>
        <taxon>Lineolatales</taxon>
        <taxon>Lineolataceae</taxon>
        <taxon>Lineolata</taxon>
    </lineage>
</organism>
<feature type="compositionally biased region" description="Low complexity" evidence="1">
    <location>
        <begin position="108"/>
        <end position="124"/>
    </location>
</feature>
<gene>
    <name evidence="3" type="ORF">BDY21DRAFT_360706</name>
</gene>
<dbReference type="Gene3D" id="1.10.720.30">
    <property type="entry name" value="SAP domain"/>
    <property type="match status" value="1"/>
</dbReference>
<sequence>MAAPRSTSLRALSRLAAQHQSSSPQLLQRRALHMTGPATFPSPMLASAERPAITLPGDLAGLRAECKKRKLSATGSKAELIQRLTADEIVSTRGFTTAAAGTPDKRPSSTSTTTPASPAQPTPSRHFNTSRALKAVGDTSTIDFAFLPDFDPDAASAPVTNVPIVSADHAAGAAPSTISRAAAARMEDDVGGGGISTAALDGAAWRIAEVTDNTSMEEHVHRLADGIVGAAGLGGAGDAAEGERETGVVRQVWNGFLEDVFGAEKKGVGR</sequence>
<dbReference type="Proteomes" id="UP000799766">
    <property type="component" value="Unassembled WGS sequence"/>
</dbReference>
<evidence type="ECO:0000313" key="3">
    <source>
        <dbReference type="EMBL" id="KAF2461623.1"/>
    </source>
</evidence>
<name>A0A6A6PDX6_9PEZI</name>
<dbReference type="OrthoDB" id="3993201at2759"/>
<proteinExistence type="predicted"/>
<keyword evidence="4" id="KW-1185">Reference proteome</keyword>
<dbReference type="Pfam" id="PF02037">
    <property type="entry name" value="SAP"/>
    <property type="match status" value="1"/>
</dbReference>
<dbReference type="EMBL" id="MU001671">
    <property type="protein sequence ID" value="KAF2461623.1"/>
    <property type="molecule type" value="Genomic_DNA"/>
</dbReference>